<evidence type="ECO:0000313" key="12">
    <source>
        <dbReference type="Proteomes" id="UP000199614"/>
    </source>
</evidence>
<dbReference type="GO" id="GO:0005524">
    <property type="term" value="F:ATP binding"/>
    <property type="evidence" value="ECO:0007669"/>
    <property type="project" value="UniProtKB-KW"/>
</dbReference>
<organism evidence="11 12">
    <name type="scientific">Pseudonocardia ammonioxydans</name>
    <dbReference type="NCBI Taxonomy" id="260086"/>
    <lineage>
        <taxon>Bacteria</taxon>
        <taxon>Bacillati</taxon>
        <taxon>Actinomycetota</taxon>
        <taxon>Actinomycetes</taxon>
        <taxon>Pseudonocardiales</taxon>
        <taxon>Pseudonocardiaceae</taxon>
        <taxon>Pseudonocardia</taxon>
    </lineage>
</organism>
<dbReference type="GO" id="GO:0004356">
    <property type="term" value="F:glutamine synthetase activity"/>
    <property type="evidence" value="ECO:0007669"/>
    <property type="project" value="InterPro"/>
</dbReference>
<dbReference type="Gene3D" id="3.30.590.10">
    <property type="entry name" value="Glutamine synthetase/guanido kinase, catalytic domain"/>
    <property type="match status" value="1"/>
</dbReference>
<dbReference type="AlphaFoldDB" id="A0A1I4ZME5"/>
<dbReference type="InterPro" id="IPR014746">
    <property type="entry name" value="Gln_synth/guanido_kin_cat_dom"/>
</dbReference>
<evidence type="ECO:0000256" key="1">
    <source>
        <dbReference type="ARBA" id="ARBA00001946"/>
    </source>
</evidence>
<keyword evidence="4" id="KW-0547">Nucleotide-binding</keyword>
<evidence type="ECO:0000259" key="10">
    <source>
        <dbReference type="PROSITE" id="PS51987"/>
    </source>
</evidence>
<dbReference type="PROSITE" id="PS51987">
    <property type="entry name" value="GS_CATALYTIC"/>
    <property type="match status" value="1"/>
</dbReference>
<keyword evidence="5" id="KW-0067">ATP-binding</keyword>
<dbReference type="STRING" id="260086.SAMN05216207_1015145"/>
<evidence type="ECO:0000313" key="11">
    <source>
        <dbReference type="EMBL" id="SFN51392.1"/>
    </source>
</evidence>
<dbReference type="InterPro" id="IPR008147">
    <property type="entry name" value="Gln_synt_N"/>
</dbReference>
<dbReference type="PANTHER" id="PTHR43785:SF14">
    <property type="entry name" value="GLUTAMINE SYNTHETASE"/>
    <property type="match status" value="1"/>
</dbReference>
<protein>
    <submittedName>
        <fullName evidence="11">Gamma-glutamylmethylamide synthetase</fullName>
    </submittedName>
</protein>
<dbReference type="InterPro" id="IPR017536">
    <property type="entry name" value="Glutamine_synthetase_typeIII"/>
</dbReference>
<dbReference type="SUPFAM" id="SSF54368">
    <property type="entry name" value="Glutamine synthetase, N-terminal domain"/>
    <property type="match status" value="1"/>
</dbReference>
<reference evidence="11 12" key="1">
    <citation type="submission" date="2016-10" db="EMBL/GenBank/DDBJ databases">
        <authorList>
            <person name="de Groot N.N."/>
        </authorList>
    </citation>
    <scope>NUCLEOTIDE SEQUENCE [LARGE SCALE GENOMIC DNA]</scope>
    <source>
        <strain evidence="11 12">CGMCC 4.1877</strain>
    </source>
</reference>
<keyword evidence="3" id="KW-0436">Ligase</keyword>
<comment type="cofactor">
    <cofactor evidence="1">
        <name>Mg(2+)</name>
        <dbReference type="ChEBI" id="CHEBI:18420"/>
    </cofactor>
</comment>
<evidence type="ECO:0000256" key="4">
    <source>
        <dbReference type="ARBA" id="ARBA00022741"/>
    </source>
</evidence>
<keyword evidence="6" id="KW-0460">Magnesium</keyword>
<feature type="domain" description="GS beta-grasp" evidence="9">
    <location>
        <begin position="18"/>
        <end position="101"/>
    </location>
</feature>
<dbReference type="PANTHER" id="PTHR43785">
    <property type="entry name" value="GAMMA-GLUTAMYLPUTRESCINE SYNTHETASE"/>
    <property type="match status" value="1"/>
</dbReference>
<dbReference type="GO" id="GO:0006542">
    <property type="term" value="P:glutamine biosynthetic process"/>
    <property type="evidence" value="ECO:0007669"/>
    <property type="project" value="InterPro"/>
</dbReference>
<dbReference type="SUPFAM" id="SSF55931">
    <property type="entry name" value="Glutamine synthetase/guanido kinase"/>
    <property type="match status" value="1"/>
</dbReference>
<evidence type="ECO:0000256" key="8">
    <source>
        <dbReference type="RuleBase" id="RU000384"/>
    </source>
</evidence>
<evidence type="ECO:0000256" key="7">
    <source>
        <dbReference type="PROSITE-ProRule" id="PRU01330"/>
    </source>
</evidence>
<dbReference type="RefSeq" id="WP_245773565.1">
    <property type="nucleotide sequence ID" value="NZ_FOUY01000015.1"/>
</dbReference>
<dbReference type="NCBIfam" id="TIGR03105">
    <property type="entry name" value="gln_synth_III"/>
    <property type="match status" value="1"/>
</dbReference>
<dbReference type="SMART" id="SM01230">
    <property type="entry name" value="Gln-synt_C"/>
    <property type="match status" value="1"/>
</dbReference>
<dbReference type="EMBL" id="FOUY01000015">
    <property type="protein sequence ID" value="SFN51392.1"/>
    <property type="molecule type" value="Genomic_DNA"/>
</dbReference>
<dbReference type="Gene3D" id="3.10.20.70">
    <property type="entry name" value="Glutamine synthetase, N-terminal domain"/>
    <property type="match status" value="1"/>
</dbReference>
<name>A0A1I4ZME5_PSUAM</name>
<keyword evidence="12" id="KW-1185">Reference proteome</keyword>
<proteinExistence type="inferred from homology"/>
<evidence type="ECO:0000256" key="6">
    <source>
        <dbReference type="ARBA" id="ARBA00022842"/>
    </source>
</evidence>
<accession>A0A1I4ZME5</accession>
<comment type="similarity">
    <text evidence="2 7 8">Belongs to the glutamine synthetase family.</text>
</comment>
<evidence type="ECO:0000256" key="2">
    <source>
        <dbReference type="ARBA" id="ARBA00009897"/>
    </source>
</evidence>
<dbReference type="Pfam" id="PF00120">
    <property type="entry name" value="Gln-synt_C"/>
    <property type="match status" value="1"/>
</dbReference>
<gene>
    <name evidence="11" type="ORF">SAMN05216207_1015145</name>
</gene>
<dbReference type="InterPro" id="IPR008146">
    <property type="entry name" value="Gln_synth_cat_dom"/>
</dbReference>
<evidence type="ECO:0000259" key="9">
    <source>
        <dbReference type="PROSITE" id="PS51986"/>
    </source>
</evidence>
<evidence type="ECO:0000256" key="5">
    <source>
        <dbReference type="ARBA" id="ARBA00022840"/>
    </source>
</evidence>
<sequence>MTEKPESIDDVRRIIEDNDIEFIFASFGEVRGKSNAKLVPASQVDDLFENGVGFAGFAAGEIGQGPHSPDIELVPDPGSFRVVPWQPGLAHVIGDARVEGEVWPYCPRHILRRQVERARGLGYDFRIGFEAEFMLVDHDENGRLVVADRQDNWPKPCYDVKGLTRQYDFVTTLSRYVTELGWENYAVDHEDGNGQFECNVTFADALETADRAVFFRYMVETVAQQHGVLATFMPKPFTDNTGNGFHYTMSLWDRETETNLFADPNDPRGLGLSELGYRFAAGILEHARGYTALVAPTVNSYKRLKAGTEAIRTWVPVSMTYGGNNRTQMLRVARAGAIEDRTPDFSGSPYLGFAAALAAGLDGVERRLEVGEPNSANLYEFSPAQLRQKGLGVLPNSLIESIHYLEKDDVFREAFGKVPSDGPDGSPGGGFEDFVDYYARLKQDEFHAINDFVTTHEVERYLQFP</sequence>
<dbReference type="Proteomes" id="UP000199614">
    <property type="component" value="Unassembled WGS sequence"/>
</dbReference>
<evidence type="ECO:0000256" key="3">
    <source>
        <dbReference type="ARBA" id="ARBA00022598"/>
    </source>
</evidence>
<dbReference type="PROSITE" id="PS51986">
    <property type="entry name" value="GS_BETA_GRASP"/>
    <property type="match status" value="1"/>
</dbReference>
<dbReference type="InterPro" id="IPR036651">
    <property type="entry name" value="Gln_synt_N_sf"/>
</dbReference>
<feature type="domain" description="GS catalytic" evidence="10">
    <location>
        <begin position="107"/>
        <end position="465"/>
    </location>
</feature>
<dbReference type="InterPro" id="IPR027303">
    <property type="entry name" value="Gln_synth_gly_rich_site"/>
</dbReference>
<dbReference type="PROSITE" id="PS00181">
    <property type="entry name" value="GLNA_ATP"/>
    <property type="match status" value="1"/>
</dbReference>